<dbReference type="AlphaFoldDB" id="M1E8L8"/>
<dbReference type="KEGG" id="tnr:Thena_1415"/>
<keyword evidence="12" id="KW-1185">Reference proteome</keyword>
<dbReference type="Pfam" id="PF01618">
    <property type="entry name" value="MotA_ExbB"/>
    <property type="match status" value="1"/>
</dbReference>
<reference evidence="11 12" key="1">
    <citation type="submission" date="2011-04" db="EMBL/GenBank/DDBJ databases">
        <title>The complete genome of Thermodesulfobium narugense DSM 14796.</title>
        <authorList>
            <consortium name="US DOE Joint Genome Institute (JGI-PGF)"/>
            <person name="Lucas S."/>
            <person name="Han J."/>
            <person name="Lapidus A."/>
            <person name="Bruce D."/>
            <person name="Goodwin L."/>
            <person name="Pitluck S."/>
            <person name="Peters L."/>
            <person name="Kyrpides N."/>
            <person name="Mavromatis K."/>
            <person name="Pagani I."/>
            <person name="Ivanova N."/>
            <person name="Ovchinnikova G."/>
            <person name="Zhang X."/>
            <person name="Saunders L."/>
            <person name="Detter J.C."/>
            <person name="Tapia R."/>
            <person name="Han C."/>
            <person name="Land M."/>
            <person name="Hauser L."/>
            <person name="Markowitz V."/>
            <person name="Cheng J.-F."/>
            <person name="Hugenholtz P."/>
            <person name="Woyke T."/>
            <person name="Wu D."/>
            <person name="Spring S."/>
            <person name="Schroeder M."/>
            <person name="Brambilla E."/>
            <person name="Klenk H.-P."/>
            <person name="Eisen J.A."/>
        </authorList>
    </citation>
    <scope>NUCLEOTIDE SEQUENCE [LARGE SCALE GENOMIC DNA]</scope>
    <source>
        <strain evidence="11 12">DSM 14796</strain>
    </source>
</reference>
<dbReference type="InterPro" id="IPR050790">
    <property type="entry name" value="ExbB/TolQ_transport"/>
</dbReference>
<keyword evidence="7 9" id="KW-0472">Membrane</keyword>
<evidence type="ECO:0000256" key="6">
    <source>
        <dbReference type="ARBA" id="ARBA00022989"/>
    </source>
</evidence>
<keyword evidence="2 8" id="KW-0813">Transport</keyword>
<evidence type="ECO:0000256" key="3">
    <source>
        <dbReference type="ARBA" id="ARBA00022475"/>
    </source>
</evidence>
<keyword evidence="5 8" id="KW-0653">Protein transport</keyword>
<organism evidence="11 12">
    <name type="scientific">Thermodesulfobium narugense DSM 14796</name>
    <dbReference type="NCBI Taxonomy" id="747365"/>
    <lineage>
        <taxon>Bacteria</taxon>
        <taxon>Pseudomonadati</taxon>
        <taxon>Thermodesulfobiota</taxon>
        <taxon>Thermodesulfobiia</taxon>
        <taxon>Thermodesulfobiales</taxon>
        <taxon>Thermodesulfobiaceae</taxon>
        <taxon>Thermodesulfobium</taxon>
    </lineage>
</organism>
<sequence length="171" mass="19001">MKACARSAHAFMAYFFRRDSLAKLILNLAMVGGDPVLVLLIILSILSVAFILEKIFFMRKIEKELFSYTPSDLRSNLNKRLGFFATVGSNAPFIGLFGTVLGIMKAFHDLAFSQDFGVRIVMNGIAEALSSTALGLFVAVPCVIAYNYFVRKARDLSYIYEEHANNAQSKP</sequence>
<proteinExistence type="inferred from homology"/>
<feature type="transmembrane region" description="Helical" evidence="9">
    <location>
        <begin position="124"/>
        <end position="149"/>
    </location>
</feature>
<keyword evidence="6 9" id="KW-1133">Transmembrane helix</keyword>
<dbReference type="RefSeq" id="WP_013756751.1">
    <property type="nucleotide sequence ID" value="NC_015499.1"/>
</dbReference>
<dbReference type="PANTHER" id="PTHR30625:SF15">
    <property type="entry name" value="BIOPOLYMER TRANSPORT PROTEIN EXBB"/>
    <property type="match status" value="1"/>
</dbReference>
<evidence type="ECO:0000256" key="1">
    <source>
        <dbReference type="ARBA" id="ARBA00004651"/>
    </source>
</evidence>
<evidence type="ECO:0000256" key="5">
    <source>
        <dbReference type="ARBA" id="ARBA00022927"/>
    </source>
</evidence>
<gene>
    <name evidence="11" type="ORF">Thena_1415</name>
</gene>
<feature type="transmembrane region" description="Helical" evidence="9">
    <location>
        <begin position="81"/>
        <end position="104"/>
    </location>
</feature>
<comment type="subcellular location">
    <subcellularLocation>
        <location evidence="1">Cell membrane</location>
        <topology evidence="1">Multi-pass membrane protein</topology>
    </subcellularLocation>
    <subcellularLocation>
        <location evidence="8">Membrane</location>
        <topology evidence="8">Multi-pass membrane protein</topology>
    </subcellularLocation>
</comment>
<dbReference type="Proteomes" id="UP000011765">
    <property type="component" value="Chromosome"/>
</dbReference>
<name>M1E8L8_9BACT</name>
<dbReference type="GO" id="GO:0017038">
    <property type="term" value="P:protein import"/>
    <property type="evidence" value="ECO:0007669"/>
    <property type="project" value="TreeGrafter"/>
</dbReference>
<protein>
    <submittedName>
        <fullName evidence="11">MotA/TolQ/ExbB proton channel</fullName>
    </submittedName>
</protein>
<feature type="domain" description="MotA/TolQ/ExbB proton channel" evidence="10">
    <location>
        <begin position="73"/>
        <end position="161"/>
    </location>
</feature>
<dbReference type="STRING" id="747365.Thena_1415"/>
<evidence type="ECO:0000313" key="11">
    <source>
        <dbReference type="EMBL" id="AEE15030.1"/>
    </source>
</evidence>
<keyword evidence="3" id="KW-1003">Cell membrane</keyword>
<dbReference type="InterPro" id="IPR002898">
    <property type="entry name" value="MotA_ExbB_proton_chnl"/>
</dbReference>
<dbReference type="eggNOG" id="COG0811">
    <property type="taxonomic scope" value="Bacteria"/>
</dbReference>
<keyword evidence="4 9" id="KW-0812">Transmembrane</keyword>
<comment type="similarity">
    <text evidence="8">Belongs to the exbB/tolQ family.</text>
</comment>
<evidence type="ECO:0000256" key="2">
    <source>
        <dbReference type="ARBA" id="ARBA00022448"/>
    </source>
</evidence>
<dbReference type="PANTHER" id="PTHR30625">
    <property type="entry name" value="PROTEIN TOLQ"/>
    <property type="match status" value="1"/>
</dbReference>
<evidence type="ECO:0000256" key="7">
    <source>
        <dbReference type="ARBA" id="ARBA00023136"/>
    </source>
</evidence>
<dbReference type="HOGENOM" id="CLU_133317_0_0_9"/>
<dbReference type="EMBL" id="CP002690">
    <property type="protein sequence ID" value="AEE15030.1"/>
    <property type="molecule type" value="Genomic_DNA"/>
</dbReference>
<evidence type="ECO:0000259" key="10">
    <source>
        <dbReference type="Pfam" id="PF01618"/>
    </source>
</evidence>
<feature type="transmembrane region" description="Helical" evidence="9">
    <location>
        <begin position="36"/>
        <end position="57"/>
    </location>
</feature>
<dbReference type="GO" id="GO:0005886">
    <property type="term" value="C:plasma membrane"/>
    <property type="evidence" value="ECO:0007669"/>
    <property type="project" value="UniProtKB-SubCell"/>
</dbReference>
<evidence type="ECO:0000256" key="9">
    <source>
        <dbReference type="SAM" id="Phobius"/>
    </source>
</evidence>
<evidence type="ECO:0000256" key="4">
    <source>
        <dbReference type="ARBA" id="ARBA00022692"/>
    </source>
</evidence>
<accession>M1E8L8</accession>
<evidence type="ECO:0000256" key="8">
    <source>
        <dbReference type="RuleBase" id="RU004057"/>
    </source>
</evidence>
<evidence type="ECO:0000313" key="12">
    <source>
        <dbReference type="Proteomes" id="UP000011765"/>
    </source>
</evidence>